<evidence type="ECO:0000313" key="5">
    <source>
        <dbReference type="EMBL" id="MBD2197971.1"/>
    </source>
</evidence>
<dbReference type="EMBL" id="JACJQH010000034">
    <property type="protein sequence ID" value="MBD2197971.1"/>
    <property type="molecule type" value="Genomic_DNA"/>
</dbReference>
<feature type="repeat" description="TPR" evidence="1">
    <location>
        <begin position="250"/>
        <end position="283"/>
    </location>
</feature>
<dbReference type="Pfam" id="PF13374">
    <property type="entry name" value="TPR_10"/>
    <property type="match status" value="1"/>
</dbReference>
<dbReference type="PANTHER" id="PTHR10098">
    <property type="entry name" value="RAPSYN-RELATED"/>
    <property type="match status" value="1"/>
</dbReference>
<dbReference type="Pfam" id="PF12770">
    <property type="entry name" value="CHAT"/>
    <property type="match status" value="1"/>
</dbReference>
<reference evidence="5 6" key="1">
    <citation type="journal article" date="2020" name="ISME J.">
        <title>Comparative genomics reveals insights into cyanobacterial evolution and habitat adaptation.</title>
        <authorList>
            <person name="Chen M.Y."/>
            <person name="Teng W.K."/>
            <person name="Zhao L."/>
            <person name="Hu C.X."/>
            <person name="Zhou Y.K."/>
            <person name="Han B.P."/>
            <person name="Song L.R."/>
            <person name="Shu W.S."/>
        </authorList>
    </citation>
    <scope>NUCLEOTIDE SEQUENCE [LARGE SCALE GENOMIC DNA]</scope>
    <source>
        <strain evidence="5 6">FACHB-288</strain>
    </source>
</reference>
<dbReference type="SMART" id="SM00028">
    <property type="entry name" value="TPR"/>
    <property type="match status" value="12"/>
</dbReference>
<dbReference type="InterPro" id="IPR024983">
    <property type="entry name" value="CHAT_dom"/>
</dbReference>
<keyword evidence="3" id="KW-0732">Signal</keyword>
<feature type="chain" id="PRO_5046579175" evidence="3">
    <location>
        <begin position="23"/>
        <end position="1154"/>
    </location>
</feature>
<feature type="repeat" description="TPR" evidence="1">
    <location>
        <begin position="450"/>
        <end position="483"/>
    </location>
</feature>
<name>A0ABR8ADE5_9CYAN</name>
<evidence type="ECO:0000256" key="3">
    <source>
        <dbReference type="SAM" id="SignalP"/>
    </source>
</evidence>
<keyword evidence="6" id="KW-1185">Reference proteome</keyword>
<organism evidence="5 6">
    <name type="scientific">Calothrix parietina FACHB-288</name>
    <dbReference type="NCBI Taxonomy" id="2692896"/>
    <lineage>
        <taxon>Bacteria</taxon>
        <taxon>Bacillati</taxon>
        <taxon>Cyanobacteriota</taxon>
        <taxon>Cyanophyceae</taxon>
        <taxon>Nostocales</taxon>
        <taxon>Calotrichaceae</taxon>
        <taxon>Calothrix</taxon>
    </lineage>
</organism>
<feature type="repeat" description="TPR" evidence="1">
    <location>
        <begin position="370"/>
        <end position="403"/>
    </location>
</feature>
<feature type="coiled-coil region" evidence="2">
    <location>
        <begin position="536"/>
        <end position="573"/>
    </location>
</feature>
<accession>A0ABR8ADE5</accession>
<dbReference type="Gene3D" id="1.25.40.10">
    <property type="entry name" value="Tetratricopeptide repeat domain"/>
    <property type="match status" value="4"/>
</dbReference>
<evidence type="ECO:0000256" key="1">
    <source>
        <dbReference type="PROSITE-ProRule" id="PRU00339"/>
    </source>
</evidence>
<dbReference type="RefSeq" id="WP_190546024.1">
    <property type="nucleotide sequence ID" value="NZ_CAWPNO010000067.1"/>
</dbReference>
<dbReference type="Proteomes" id="UP000658514">
    <property type="component" value="Unassembled WGS sequence"/>
</dbReference>
<comment type="caution">
    <text evidence="5">The sequence shown here is derived from an EMBL/GenBank/DDBJ whole genome shotgun (WGS) entry which is preliminary data.</text>
</comment>
<feature type="repeat" description="TPR" evidence="1">
    <location>
        <begin position="490"/>
        <end position="523"/>
    </location>
</feature>
<feature type="repeat" description="TPR" evidence="1">
    <location>
        <begin position="130"/>
        <end position="163"/>
    </location>
</feature>
<keyword evidence="1" id="KW-0802">TPR repeat</keyword>
<keyword evidence="2" id="KW-0175">Coiled coil</keyword>
<feature type="repeat" description="TPR" evidence="1">
    <location>
        <begin position="330"/>
        <end position="363"/>
    </location>
</feature>
<dbReference type="PROSITE" id="PS50005">
    <property type="entry name" value="TPR"/>
    <property type="match status" value="10"/>
</dbReference>
<dbReference type="PANTHER" id="PTHR10098:SF108">
    <property type="entry name" value="TETRATRICOPEPTIDE REPEAT PROTEIN 28"/>
    <property type="match status" value="1"/>
</dbReference>
<evidence type="ECO:0000259" key="4">
    <source>
        <dbReference type="Pfam" id="PF12770"/>
    </source>
</evidence>
<dbReference type="Pfam" id="PF13181">
    <property type="entry name" value="TPR_8"/>
    <property type="match status" value="1"/>
</dbReference>
<evidence type="ECO:0000313" key="6">
    <source>
        <dbReference type="Proteomes" id="UP000658514"/>
    </source>
</evidence>
<protein>
    <submittedName>
        <fullName evidence="5">CHAT domain-containing protein</fullName>
    </submittedName>
</protein>
<evidence type="ECO:0000256" key="2">
    <source>
        <dbReference type="SAM" id="Coils"/>
    </source>
</evidence>
<proteinExistence type="predicted"/>
<dbReference type="Pfam" id="PF13424">
    <property type="entry name" value="TPR_12"/>
    <property type="match status" value="4"/>
</dbReference>
<feature type="signal peptide" evidence="3">
    <location>
        <begin position="1"/>
        <end position="22"/>
    </location>
</feature>
<feature type="repeat" description="TPR" evidence="1">
    <location>
        <begin position="290"/>
        <end position="323"/>
    </location>
</feature>
<dbReference type="InterPro" id="IPR019734">
    <property type="entry name" value="TPR_rpt"/>
</dbReference>
<gene>
    <name evidence="5" type="ORF">H6G24_21070</name>
</gene>
<dbReference type="InterPro" id="IPR011990">
    <property type="entry name" value="TPR-like_helical_dom_sf"/>
</dbReference>
<feature type="repeat" description="TPR" evidence="1">
    <location>
        <begin position="170"/>
        <end position="203"/>
    </location>
</feature>
<feature type="repeat" description="TPR" evidence="1">
    <location>
        <begin position="210"/>
        <end position="243"/>
    </location>
</feature>
<feature type="repeat" description="TPR" evidence="1">
    <location>
        <begin position="410"/>
        <end position="443"/>
    </location>
</feature>
<feature type="domain" description="CHAT" evidence="4">
    <location>
        <begin position="800"/>
        <end position="1152"/>
    </location>
</feature>
<dbReference type="SUPFAM" id="SSF48452">
    <property type="entry name" value="TPR-like"/>
    <property type="match status" value="3"/>
</dbReference>
<sequence length="1154" mass="128118">MLKLYTLTCLLSVVLLSESVGAKATFKQTQIAQQPTTTQQDATRAAAIKATEEGYILYQQGTAESLRQAIEKWQQALVLWRKAGNKEWEIFTLVGIGSVYNDLGNKHEALKFLKFALPLIRAMDNKAGEATILNNIGSVYNDLGDRQQALKFLNLALVLRKEVADKAGEAITLNNIGLVYDNLGDKQQALQFYNLALSLSQQVEDKAQEATTLSNIGSVYNDLGDKQQALKFLNLALALRKEVEDKAGEATTLDQIGTVYNDLGDKQQAFKFYNLALALRKEVGDKVGEATTLNNIGSVYHELGDKQQAFKFYNLALALRKEVGDKAGEATTLNNIGSAYNLLGDRQQALNFYNLALALRKEVGDKAGEATTLSNIGSVYHLLGDRQQALNFYNLALPLRKEVGDKAGEATTLSNIGSVYNSLGNKQQALKFYNLALPLRKEVGDKAGEATTFNNIGTVYDELGDKQQALKFYNLALSLRKEVGDKAGEATTFNNIGTVYDELGDKQQALKFYNVALSLSQQVDYKAQEATTLGNIASLERDRGNLQAARTNVEAAIKIIEDLRTKIDSKELRTSYFATQQGVYKFYIDLLMELHKKSPSQGYDALALHYSERSRARSLIELLNEANAKIIKGANPKLLAKEQNLRQQIDAKDTLRINLQNSANKNDPITKTAIAKLTTQIENLLNQYQEIQAKIRTSNPAYAKLKNPDPDKDILKLPQIQQQLDQDTILLQYSLGEERSFLWVVSSNSLDTYELPKQQDIEKSAINLFCLISDNRYKPPSATDKENPCANLKTQQINIAAQELTQLILSPVKDKLGKKRLVIVADGALQYIPFAALADLNAPQSSTTPKPATETPKDNDCSNRSIFRPCYSIEQQNWNYQPLLANHEIVSLPSASSIAFQRQQLANRQPASKALAILADPVYSVDDPRLKATSTKSDKFQSNLELELERSALERSARSLNRNGWQRLVNTATEAKEILKLIPTESSLEALNFDANYNWATSKALNQFRILHFATHGFVNQDQPALSGIVLSLVNQQGKAISGYLRLADLFNQDYPAELIVLSACETGLGKNINGEGLVGLTRGLMYAGAARVAVSLWQVSDEGTSILMQEFYKQMLQQNKKPAEALRAAQLKLWQEGRSPYEWAAFTLQGEWR</sequence>